<evidence type="ECO:0000313" key="3">
    <source>
        <dbReference type="EMBL" id="KZK75189.1"/>
    </source>
</evidence>
<proteinExistence type="predicted"/>
<keyword evidence="1" id="KW-1133">Transmembrane helix</keyword>
<protein>
    <submittedName>
        <fullName evidence="3">Sulfurtransferase</fullName>
    </submittedName>
</protein>
<dbReference type="Gene3D" id="6.10.140.1340">
    <property type="match status" value="1"/>
</dbReference>
<name>A0A165MFK2_PELLU</name>
<sequence length="67" mass="6992">MNIDKLVLAIAGLLILVSVSLAVTISTGWLWLTGIVGAMMLQSAFTGFCPMALILKALGVEPGNAFK</sequence>
<keyword evidence="1" id="KW-0472">Membrane</keyword>
<organism evidence="3 4">
    <name type="scientific">Pelodictyon luteolum</name>
    <dbReference type="NCBI Taxonomy" id="1100"/>
    <lineage>
        <taxon>Bacteria</taxon>
        <taxon>Pseudomonadati</taxon>
        <taxon>Chlorobiota</taxon>
        <taxon>Chlorobiia</taxon>
        <taxon>Chlorobiales</taxon>
        <taxon>Chlorobiaceae</taxon>
        <taxon>Chlorobium/Pelodictyon group</taxon>
        <taxon>Pelodictyon</taxon>
    </lineage>
</organism>
<dbReference type="RefSeq" id="WP_011357902.1">
    <property type="nucleotide sequence ID" value="NZ_LVWG01000009.1"/>
</dbReference>
<dbReference type="Pfam" id="PF11127">
    <property type="entry name" value="YgaP-like_TM"/>
    <property type="match status" value="1"/>
</dbReference>
<keyword evidence="3" id="KW-0808">Transferase</keyword>
<dbReference type="AlphaFoldDB" id="A0A165MFK2"/>
<dbReference type="OMA" id="TNWCPMM"/>
<dbReference type="InterPro" id="IPR021309">
    <property type="entry name" value="YgaP-like_TM"/>
</dbReference>
<gene>
    <name evidence="3" type="ORF">A3K90_05570</name>
</gene>
<evidence type="ECO:0000313" key="4">
    <source>
        <dbReference type="Proteomes" id="UP000076481"/>
    </source>
</evidence>
<keyword evidence="1" id="KW-0812">Transmembrane</keyword>
<feature type="transmembrane region" description="Helical" evidence="1">
    <location>
        <begin position="32"/>
        <end position="55"/>
    </location>
</feature>
<reference evidence="3 4" key="1">
    <citation type="submission" date="2016-03" db="EMBL/GenBank/DDBJ databases">
        <title>Speciation and ecological success in dimly lit waters: horizontal gene transfer in a green sulfur bacteria bloom unveiled by metagenomic assembly.</title>
        <authorList>
            <person name="Llorens-Mares T."/>
            <person name="Liu Z."/>
            <person name="Allen L.Z."/>
            <person name="Rusch D.B."/>
            <person name="Craig M.T."/>
            <person name="Dupont C.L."/>
            <person name="Bryant D.A."/>
            <person name="Casamayor E.O."/>
        </authorList>
    </citation>
    <scope>NUCLEOTIDE SEQUENCE [LARGE SCALE GENOMIC DNA]</scope>
    <source>
        <strain evidence="3">CIII</strain>
    </source>
</reference>
<feature type="domain" description="Inner membrane protein YgaP-like transmembrane" evidence="2">
    <location>
        <begin position="2"/>
        <end position="56"/>
    </location>
</feature>
<dbReference type="EMBL" id="LVWG01000009">
    <property type="protein sequence ID" value="KZK75189.1"/>
    <property type="molecule type" value="Genomic_DNA"/>
</dbReference>
<evidence type="ECO:0000259" key="2">
    <source>
        <dbReference type="Pfam" id="PF11127"/>
    </source>
</evidence>
<comment type="caution">
    <text evidence="3">The sequence shown here is derived from an EMBL/GenBank/DDBJ whole genome shotgun (WGS) entry which is preliminary data.</text>
</comment>
<dbReference type="GO" id="GO:0016740">
    <property type="term" value="F:transferase activity"/>
    <property type="evidence" value="ECO:0007669"/>
    <property type="project" value="UniProtKB-KW"/>
</dbReference>
<accession>A0A165MFK2</accession>
<evidence type="ECO:0000256" key="1">
    <source>
        <dbReference type="SAM" id="Phobius"/>
    </source>
</evidence>
<dbReference type="Proteomes" id="UP000076481">
    <property type="component" value="Unassembled WGS sequence"/>
</dbReference>